<dbReference type="Proteomes" id="UP000539642">
    <property type="component" value="Unassembled WGS sequence"/>
</dbReference>
<dbReference type="EMBL" id="JACHEO010000004">
    <property type="protein sequence ID" value="MBB5347492.1"/>
    <property type="molecule type" value="Genomic_DNA"/>
</dbReference>
<evidence type="ECO:0000313" key="4">
    <source>
        <dbReference type="EMBL" id="MBB5347492.1"/>
    </source>
</evidence>
<dbReference type="PROSITE" id="PS51832">
    <property type="entry name" value="HD_GYP"/>
    <property type="match status" value="1"/>
</dbReference>
<dbReference type="Gene3D" id="1.10.3210.10">
    <property type="entry name" value="Hypothetical protein af1432"/>
    <property type="match status" value="1"/>
</dbReference>
<gene>
    <name evidence="4" type="ORF">HNQ81_001208</name>
</gene>
<dbReference type="Pfam" id="PF00072">
    <property type="entry name" value="Response_reg"/>
    <property type="match status" value="1"/>
</dbReference>
<dbReference type="SMART" id="SM00471">
    <property type="entry name" value="HDc"/>
    <property type="match status" value="1"/>
</dbReference>
<dbReference type="GO" id="GO:0000160">
    <property type="term" value="P:phosphorelay signal transduction system"/>
    <property type="evidence" value="ECO:0007669"/>
    <property type="project" value="InterPro"/>
</dbReference>
<dbReference type="PANTHER" id="PTHR45228:SF4">
    <property type="entry name" value="LIPOPROTEIN"/>
    <property type="match status" value="1"/>
</dbReference>
<dbReference type="NCBIfam" id="TIGR00277">
    <property type="entry name" value="HDIG"/>
    <property type="match status" value="1"/>
</dbReference>
<dbReference type="PANTHER" id="PTHR45228">
    <property type="entry name" value="CYCLIC DI-GMP PHOSPHODIESTERASE TM_0186-RELATED"/>
    <property type="match status" value="1"/>
</dbReference>
<dbReference type="SUPFAM" id="SSF109604">
    <property type="entry name" value="HD-domain/PDEase-like"/>
    <property type="match status" value="1"/>
</dbReference>
<dbReference type="PROSITE" id="PS50110">
    <property type="entry name" value="RESPONSE_REGULATORY"/>
    <property type="match status" value="1"/>
</dbReference>
<protein>
    <submittedName>
        <fullName evidence="4">Putative nucleotidyltransferase with HDIG domain</fullName>
    </submittedName>
</protein>
<feature type="domain" description="Response regulatory" evidence="2">
    <location>
        <begin position="42"/>
        <end position="155"/>
    </location>
</feature>
<dbReference type="GO" id="GO:0016740">
    <property type="term" value="F:transferase activity"/>
    <property type="evidence" value="ECO:0007669"/>
    <property type="project" value="UniProtKB-KW"/>
</dbReference>
<dbReference type="SUPFAM" id="SSF52172">
    <property type="entry name" value="CheY-like"/>
    <property type="match status" value="1"/>
</dbReference>
<feature type="domain" description="HD-GYP" evidence="3">
    <location>
        <begin position="197"/>
        <end position="392"/>
    </location>
</feature>
<dbReference type="InterPro" id="IPR037522">
    <property type="entry name" value="HD_GYP_dom"/>
</dbReference>
<dbReference type="Gene3D" id="3.40.50.2300">
    <property type="match status" value="1"/>
</dbReference>
<dbReference type="Pfam" id="PF13487">
    <property type="entry name" value="HD_5"/>
    <property type="match status" value="1"/>
</dbReference>
<sequence>MAVERVGMLQKKVGNCTFCPHNPIHLQVIPTGDGLLIEMQAKILIADDDVMVRTTVTKILEMFGHNVVTVSDGKGVVDAVDDSFDVIILDINMPDMDGFATISALNQLNYNIPVLFLTGAGSMDYAVKAINLGAYDFLTKPIEDLDIFNVKIRRAIEKRMYVLQERRYKESLEDDIQQKARQLEEQNRLLLRYSHSLENATIQLMSSFQNAMEEKDYYTAGHTMRVTEYAVMLGRAMGLAEQDMVILRRAAQFHDIGKLVIDLSCIQKPGKLTEDEWVLIRKHPSVGANIIEPLGFMDREQFIIRHHHERMDGSGYPDGLKGEELDELTRILIVVDSYDAMTSRRNYRKNMTKAEAVAELIKCSGSQFDASIVEVFSRSILDFIPTRSFFSQGYLEPAYNRRN</sequence>
<evidence type="ECO:0000259" key="2">
    <source>
        <dbReference type="PROSITE" id="PS50110"/>
    </source>
</evidence>
<dbReference type="SMART" id="SM00448">
    <property type="entry name" value="REC"/>
    <property type="match status" value="1"/>
</dbReference>
<evidence type="ECO:0000313" key="5">
    <source>
        <dbReference type="Proteomes" id="UP000539642"/>
    </source>
</evidence>
<evidence type="ECO:0000259" key="3">
    <source>
        <dbReference type="PROSITE" id="PS51832"/>
    </source>
</evidence>
<dbReference type="AlphaFoldDB" id="A0A840UP02"/>
<reference evidence="4 5" key="1">
    <citation type="submission" date="2020-08" db="EMBL/GenBank/DDBJ databases">
        <title>Genomic Encyclopedia of Type Strains, Phase IV (KMG-IV): sequencing the most valuable type-strain genomes for metagenomic binning, comparative biology and taxonomic classification.</title>
        <authorList>
            <person name="Goeker M."/>
        </authorList>
    </citation>
    <scope>NUCLEOTIDE SEQUENCE [LARGE SCALE GENOMIC DNA]</scope>
    <source>
        <strain evidence="4 5">DSM 28570</strain>
    </source>
</reference>
<evidence type="ECO:0000256" key="1">
    <source>
        <dbReference type="PROSITE-ProRule" id="PRU00169"/>
    </source>
</evidence>
<comment type="caution">
    <text evidence="4">The sequence shown here is derived from an EMBL/GenBank/DDBJ whole genome shotgun (WGS) entry which is preliminary data.</text>
</comment>
<keyword evidence="5" id="KW-1185">Reference proteome</keyword>
<dbReference type="InterPro" id="IPR003607">
    <property type="entry name" value="HD/PDEase_dom"/>
</dbReference>
<dbReference type="InterPro" id="IPR006675">
    <property type="entry name" value="HDIG_dom"/>
</dbReference>
<accession>A0A840UP02</accession>
<dbReference type="InterPro" id="IPR001789">
    <property type="entry name" value="Sig_transdc_resp-reg_receiver"/>
</dbReference>
<keyword evidence="4" id="KW-0808">Transferase</keyword>
<dbReference type="InterPro" id="IPR011006">
    <property type="entry name" value="CheY-like_superfamily"/>
</dbReference>
<feature type="modified residue" description="4-aspartylphosphate" evidence="1">
    <location>
        <position position="90"/>
    </location>
</feature>
<dbReference type="InterPro" id="IPR052020">
    <property type="entry name" value="Cyclic_di-GMP/3'3'-cGAMP_PDE"/>
</dbReference>
<dbReference type="CDD" id="cd00077">
    <property type="entry name" value="HDc"/>
    <property type="match status" value="1"/>
</dbReference>
<name>A0A840UP02_9BACT</name>
<organism evidence="4 5">
    <name type="scientific">Desulfoprunum benzoelyticum</name>
    <dbReference type="NCBI Taxonomy" id="1506996"/>
    <lineage>
        <taxon>Bacteria</taxon>
        <taxon>Pseudomonadati</taxon>
        <taxon>Thermodesulfobacteriota</taxon>
        <taxon>Desulfobulbia</taxon>
        <taxon>Desulfobulbales</taxon>
        <taxon>Desulfobulbaceae</taxon>
        <taxon>Desulfoprunum</taxon>
    </lineage>
</organism>
<proteinExistence type="predicted"/>
<keyword evidence="1" id="KW-0597">Phosphoprotein</keyword>